<dbReference type="AlphaFoldDB" id="A0A830HRD2"/>
<evidence type="ECO:0000313" key="2">
    <source>
        <dbReference type="EMBL" id="GHP09263.1"/>
    </source>
</evidence>
<dbReference type="OrthoDB" id="498204at2759"/>
<gene>
    <name evidence="2" type="ORF">PPROV_000800000</name>
</gene>
<dbReference type="Gene3D" id="3.30.9.10">
    <property type="entry name" value="D-Amino Acid Oxidase, subunit A, domain 2"/>
    <property type="match status" value="1"/>
</dbReference>
<feature type="domain" description="FAD dependent oxidoreductase" evidence="1">
    <location>
        <begin position="7"/>
        <end position="377"/>
    </location>
</feature>
<dbReference type="Gene3D" id="3.50.50.60">
    <property type="entry name" value="FAD/NAD(P)-binding domain"/>
    <property type="match status" value="2"/>
</dbReference>
<dbReference type="InterPro" id="IPR036188">
    <property type="entry name" value="FAD/NAD-bd_sf"/>
</dbReference>
<evidence type="ECO:0000313" key="3">
    <source>
        <dbReference type="Proteomes" id="UP000660262"/>
    </source>
</evidence>
<dbReference type="GO" id="GO:0005737">
    <property type="term" value="C:cytoplasm"/>
    <property type="evidence" value="ECO:0007669"/>
    <property type="project" value="TreeGrafter"/>
</dbReference>
<keyword evidence="3" id="KW-1185">Reference proteome</keyword>
<dbReference type="PANTHER" id="PTHR13847">
    <property type="entry name" value="SARCOSINE DEHYDROGENASE-RELATED"/>
    <property type="match status" value="1"/>
</dbReference>
<sequence>MALSRSVVVIGGGIHGCAATYYLSKKLSDLRRRNEKEDDGESQNPRFQVTLLEREDKIACSASGQAGGFLAADWGDAATDQLHKQSFELHAQLAKELDIKSYRTIPTLQVRGGKRNENGLGGDTPTWLDGEIASARLMDDPTRTAQVTPAEVTNKLAQAAENLGAVIKTGQRVVGVVMEDDCVTGVRVRENERGDETVVPCTDVLICMGVWSTLASQWFGLPADAWPITGIKSTHCLWKQREAVRNDPYALFCAEDGRFGTHLEVYPRSDGSLYICGIGGSDYVEGDRLKEGGDCERATMVAANPSRVEAGSSCLKSMTSEASDAPDEIGACMRPCAPDARPLMGPVPGIANAYINAAHNCWGITWGPIAGKVMSELILDGKASLDLSAFRADRYTTKVSRRGRKQQTSDVGEQW</sequence>
<protein>
    <recommendedName>
        <fullName evidence="1">FAD dependent oxidoreductase domain-containing protein</fullName>
    </recommendedName>
</protein>
<accession>A0A830HRD2</accession>
<dbReference type="Pfam" id="PF01266">
    <property type="entry name" value="DAO"/>
    <property type="match status" value="1"/>
</dbReference>
<reference evidence="2" key="1">
    <citation type="submission" date="2020-10" db="EMBL/GenBank/DDBJ databases">
        <title>Unveiling of a novel bifunctional photoreceptor, Dualchrome1, isolated from a cosmopolitan green alga.</title>
        <authorList>
            <person name="Suzuki S."/>
            <person name="Kawachi M."/>
        </authorList>
    </citation>
    <scope>NUCLEOTIDE SEQUENCE</scope>
    <source>
        <strain evidence="2">NIES 2893</strain>
    </source>
</reference>
<dbReference type="InterPro" id="IPR006076">
    <property type="entry name" value="FAD-dep_OxRdtase"/>
</dbReference>
<dbReference type="Proteomes" id="UP000660262">
    <property type="component" value="Unassembled WGS sequence"/>
</dbReference>
<dbReference type="SUPFAM" id="SSF51905">
    <property type="entry name" value="FAD/NAD(P)-binding domain"/>
    <property type="match status" value="1"/>
</dbReference>
<evidence type="ECO:0000259" key="1">
    <source>
        <dbReference type="Pfam" id="PF01266"/>
    </source>
</evidence>
<organism evidence="2 3">
    <name type="scientific">Pycnococcus provasolii</name>
    <dbReference type="NCBI Taxonomy" id="41880"/>
    <lineage>
        <taxon>Eukaryota</taxon>
        <taxon>Viridiplantae</taxon>
        <taxon>Chlorophyta</taxon>
        <taxon>Pseudoscourfieldiophyceae</taxon>
        <taxon>Pseudoscourfieldiales</taxon>
        <taxon>Pycnococcaceae</taxon>
        <taxon>Pycnococcus</taxon>
    </lineage>
</organism>
<name>A0A830HRD2_9CHLO</name>
<comment type="caution">
    <text evidence="2">The sequence shown here is derived from an EMBL/GenBank/DDBJ whole genome shotgun (WGS) entry which is preliminary data.</text>
</comment>
<proteinExistence type="predicted"/>
<dbReference type="PANTHER" id="PTHR13847:SF150">
    <property type="entry name" value="OXIDOREDUCTASE TDA3-RELATED"/>
    <property type="match status" value="1"/>
</dbReference>
<dbReference type="EMBL" id="BNJQ01000024">
    <property type="protein sequence ID" value="GHP09263.1"/>
    <property type="molecule type" value="Genomic_DNA"/>
</dbReference>